<proteinExistence type="predicted"/>
<dbReference type="AlphaFoldDB" id="A0ABD5SH22"/>
<evidence type="ECO:0000313" key="1">
    <source>
        <dbReference type="EMBL" id="MFC6764334.1"/>
    </source>
</evidence>
<comment type="caution">
    <text evidence="1">The sequence shown here is derived from an EMBL/GenBank/DDBJ whole genome shotgun (WGS) entry which is preliminary data.</text>
</comment>
<sequence length="90" mass="10258">MVPAVPRSQALRGRLSDVGLKNTDEDRILREWFRSESEYDSLTEWPIEEFLETLEAFLDEYVSASAEYQDTLVGESEVQARLGCWGVIGT</sequence>
<name>A0ABD5SH22_9EURY</name>
<dbReference type="EMBL" id="JBHSWV010000073">
    <property type="protein sequence ID" value="MFC6764334.1"/>
    <property type="molecule type" value="Genomic_DNA"/>
</dbReference>
<dbReference type="Proteomes" id="UP001596383">
    <property type="component" value="Unassembled WGS sequence"/>
</dbReference>
<protein>
    <submittedName>
        <fullName evidence="1">Uncharacterized protein</fullName>
    </submittedName>
</protein>
<accession>A0ABD5SH22</accession>
<keyword evidence="2" id="KW-1185">Reference proteome</keyword>
<evidence type="ECO:0000313" key="2">
    <source>
        <dbReference type="Proteomes" id="UP001596383"/>
    </source>
</evidence>
<reference evidence="1 2" key="1">
    <citation type="journal article" date="2019" name="Int. J. Syst. Evol. Microbiol.">
        <title>The Global Catalogue of Microorganisms (GCM) 10K type strain sequencing project: providing services to taxonomists for standard genome sequencing and annotation.</title>
        <authorList>
            <consortium name="The Broad Institute Genomics Platform"/>
            <consortium name="The Broad Institute Genome Sequencing Center for Infectious Disease"/>
            <person name="Wu L."/>
            <person name="Ma J."/>
        </authorList>
    </citation>
    <scope>NUCLEOTIDE SEQUENCE [LARGE SCALE GENOMIC DNA]</scope>
    <source>
        <strain evidence="1 2">LMG 29247</strain>
    </source>
</reference>
<organism evidence="1 2">
    <name type="scientific">Natrinema soli</name>
    <dbReference type="NCBI Taxonomy" id="1930624"/>
    <lineage>
        <taxon>Archaea</taxon>
        <taxon>Methanobacteriati</taxon>
        <taxon>Methanobacteriota</taxon>
        <taxon>Stenosarchaea group</taxon>
        <taxon>Halobacteria</taxon>
        <taxon>Halobacteriales</taxon>
        <taxon>Natrialbaceae</taxon>
        <taxon>Natrinema</taxon>
    </lineage>
</organism>
<gene>
    <name evidence="1" type="ORF">ACFQE6_04530</name>
</gene>
<dbReference type="RefSeq" id="WP_273737407.1">
    <property type="nucleotide sequence ID" value="NZ_JAQIVI010000073.1"/>
</dbReference>